<evidence type="ECO:0000313" key="3">
    <source>
        <dbReference type="Proteomes" id="UP000034324"/>
    </source>
</evidence>
<dbReference type="Proteomes" id="UP000034324">
    <property type="component" value="Unassembled WGS sequence"/>
</dbReference>
<dbReference type="InterPro" id="IPR029044">
    <property type="entry name" value="Nucleotide-diphossugar_trans"/>
</dbReference>
<dbReference type="SUPFAM" id="SSF53448">
    <property type="entry name" value="Nucleotide-diphospho-sugar transferases"/>
    <property type="match status" value="1"/>
</dbReference>
<reference evidence="2 3" key="1">
    <citation type="journal article" date="2015" name="Nature">
        <title>rRNA introns, odd ribosomes, and small enigmatic genomes across a large radiation of phyla.</title>
        <authorList>
            <person name="Brown C.T."/>
            <person name="Hug L.A."/>
            <person name="Thomas B.C."/>
            <person name="Sharon I."/>
            <person name="Castelle C.J."/>
            <person name="Singh A."/>
            <person name="Wilkins M.J."/>
            <person name="Williams K.H."/>
            <person name="Banfield J.F."/>
        </authorList>
    </citation>
    <scope>NUCLEOTIDE SEQUENCE [LARGE SCALE GENOMIC DNA]</scope>
</reference>
<sequence length="334" mass="38998">MSQRIKDTIAVIILTYNRYEEFQLALNSVLKQKRVKLHIFIFDNASEKSLETVIPKNNATYIRHKKNIGFANNFRYATQYVKDLGFQYTFLLSDDDVLAYSTTIADLFHLMQADSDIHLVRGGFATFVDSVRNITQVYTYTQKQINTLQYLSELDKAFPFHVDFYSGQLFKNDLFEPSTSPYNDLVSPFVAPLLKILIQKKILFLPDKITLFAKTEHNQLALNIYDESISSSEGIRKSFSLIGRKFRSKTNFLELINYKIYSHSQKLIKKYFDQCLQDKTTNKFLYGVIFITPGFILRYIKITSKKLSAILLKRRLKSHAYLDFKIIPSSRTRR</sequence>
<comment type="caution">
    <text evidence="2">The sequence shown here is derived from an EMBL/GenBank/DDBJ whole genome shotgun (WGS) entry which is preliminary data.</text>
</comment>
<dbReference type="Gene3D" id="3.90.550.10">
    <property type="entry name" value="Spore Coat Polysaccharide Biosynthesis Protein SpsA, Chain A"/>
    <property type="match status" value="1"/>
</dbReference>
<feature type="domain" description="Glycosyltransferase 2-like" evidence="1">
    <location>
        <begin position="11"/>
        <end position="139"/>
    </location>
</feature>
<evidence type="ECO:0000313" key="2">
    <source>
        <dbReference type="EMBL" id="KKQ78373.1"/>
    </source>
</evidence>
<proteinExistence type="predicted"/>
<dbReference type="EMBL" id="LBVC01000023">
    <property type="protein sequence ID" value="KKQ78373.1"/>
    <property type="molecule type" value="Genomic_DNA"/>
</dbReference>
<protein>
    <recommendedName>
        <fullName evidence="1">Glycosyltransferase 2-like domain-containing protein</fullName>
    </recommendedName>
</protein>
<dbReference type="InterPro" id="IPR001173">
    <property type="entry name" value="Glyco_trans_2-like"/>
</dbReference>
<dbReference type="Pfam" id="PF00535">
    <property type="entry name" value="Glycos_transf_2"/>
    <property type="match status" value="1"/>
</dbReference>
<dbReference type="AlphaFoldDB" id="A0A0G0KFF3"/>
<evidence type="ECO:0000259" key="1">
    <source>
        <dbReference type="Pfam" id="PF00535"/>
    </source>
</evidence>
<gene>
    <name evidence="2" type="ORF">US99_C0023G0008</name>
</gene>
<accession>A0A0G0KFF3</accession>
<organism evidence="2 3">
    <name type="scientific">Candidatus Daviesbacteria bacterium GW2011_GWF2_38_6</name>
    <dbReference type="NCBI Taxonomy" id="1618432"/>
    <lineage>
        <taxon>Bacteria</taxon>
        <taxon>Candidatus Daviesiibacteriota</taxon>
    </lineage>
</organism>
<name>A0A0G0KFF3_9BACT</name>